<dbReference type="InterPro" id="IPR057949">
    <property type="entry name" value="TPR_TEX10"/>
</dbReference>
<proteinExistence type="predicted"/>
<dbReference type="EMBL" id="MU827334">
    <property type="protein sequence ID" value="KAJ7354741.1"/>
    <property type="molecule type" value="Genomic_DNA"/>
</dbReference>
<dbReference type="Proteomes" id="UP001163046">
    <property type="component" value="Unassembled WGS sequence"/>
</dbReference>
<comment type="caution">
    <text evidence="2">The sequence shown here is derived from an EMBL/GenBank/DDBJ whole genome shotgun (WGS) entry which is preliminary data.</text>
</comment>
<dbReference type="Pfam" id="PF25781">
    <property type="entry name" value="TPR_TEX10"/>
    <property type="match status" value="1"/>
</dbReference>
<keyword evidence="3" id="KW-1185">Reference proteome</keyword>
<evidence type="ECO:0000313" key="2">
    <source>
        <dbReference type="EMBL" id="KAJ7354741.1"/>
    </source>
</evidence>
<name>A0A9W9YJW3_9CNID</name>
<feature type="domain" description="TEX10-like TPR repeats" evidence="1">
    <location>
        <begin position="248"/>
        <end position="387"/>
    </location>
</feature>
<reference evidence="2" key="1">
    <citation type="submission" date="2023-01" db="EMBL/GenBank/DDBJ databases">
        <title>Genome assembly of the deep-sea coral Lophelia pertusa.</title>
        <authorList>
            <person name="Herrera S."/>
            <person name="Cordes E."/>
        </authorList>
    </citation>
    <scope>NUCLEOTIDE SEQUENCE</scope>
    <source>
        <strain evidence="2">USNM1676648</strain>
        <tissue evidence="2">Polyp</tissue>
    </source>
</reference>
<dbReference type="AlphaFoldDB" id="A0A9W9YJW3"/>
<evidence type="ECO:0000259" key="1">
    <source>
        <dbReference type="Pfam" id="PF25781"/>
    </source>
</evidence>
<protein>
    <submittedName>
        <fullName evidence="2">Testis-expressed sequence 10 protein</fullName>
    </submittedName>
</protein>
<gene>
    <name evidence="2" type="primary">TEX10_1</name>
    <name evidence="2" type="ORF">OS493_030518</name>
</gene>
<organism evidence="2 3">
    <name type="scientific">Desmophyllum pertusum</name>
    <dbReference type="NCBI Taxonomy" id="174260"/>
    <lineage>
        <taxon>Eukaryota</taxon>
        <taxon>Metazoa</taxon>
        <taxon>Cnidaria</taxon>
        <taxon>Anthozoa</taxon>
        <taxon>Hexacorallia</taxon>
        <taxon>Scleractinia</taxon>
        <taxon>Caryophylliina</taxon>
        <taxon>Caryophylliidae</taxon>
        <taxon>Desmophyllum</taxon>
    </lineage>
</organism>
<dbReference type="OrthoDB" id="361362at2759"/>
<evidence type="ECO:0000313" key="3">
    <source>
        <dbReference type="Proteomes" id="UP001163046"/>
    </source>
</evidence>
<accession>A0A9W9YJW3</accession>
<sequence length="498" mass="55947">MQTIVPLLLECWIECDPAQMTTGLPGSVMSSSSIDVMLAITEILKVIFKATQRNPTKNPNVFQQSGNCLKDAYFKDLNQHFMSFFPFMASHTPSIKGKRKLGKSSQQAVGEKTGTAVLALNLAICEIMLQFVGNSVASQKNYHTSVQKLEEFVIGSLELKAKGGAQQLQTEHVESLVMFAHQILLYHCSHVKQDSDVTRELLDAAYDLYQSSRIMSGTKRTLMMFFSNLVFPENPDVSQHKEVHGFIEKWLQGLPSLLVQLKDASPGMTELVLRVMKKAMVQHVLQPDDNCLAHLALFFSKDNGPFVNLNEAIQRSAVEMLFQLPSLDDRLLQIIVSCCHHGPVGVSVIQYILQVLHYRSPCYQGFVSHPAAFSLENIHECSFQCSHRDCSFCIMEEIIQPEQSGGQSSKTQEGDAVKLWQNHQMKLQAVCQCFRQCHQSDLLFQYMGLELETFLCGEIGFRNRTRSRQSEFTCQTAVKSCSIDAGLFATLHKGVFIE</sequence>